<evidence type="ECO:0000313" key="2">
    <source>
        <dbReference type="EMBL" id="GFQ65716.1"/>
    </source>
</evidence>
<proteinExistence type="predicted"/>
<dbReference type="Proteomes" id="UP000887116">
    <property type="component" value="Unassembled WGS sequence"/>
</dbReference>
<dbReference type="AlphaFoldDB" id="A0A8X6K8Y2"/>
<comment type="caution">
    <text evidence="2">The sequence shown here is derived from an EMBL/GenBank/DDBJ whole genome shotgun (WGS) entry which is preliminary data.</text>
</comment>
<feature type="region of interest" description="Disordered" evidence="1">
    <location>
        <begin position="28"/>
        <end position="108"/>
    </location>
</feature>
<reference evidence="2" key="1">
    <citation type="submission" date="2020-07" db="EMBL/GenBank/DDBJ databases">
        <title>Multicomponent nature underlies the extraordinary mechanical properties of spider dragline silk.</title>
        <authorList>
            <person name="Kono N."/>
            <person name="Nakamura H."/>
            <person name="Mori M."/>
            <person name="Yoshida Y."/>
            <person name="Ohtoshi R."/>
            <person name="Malay A.D."/>
            <person name="Moran D.A.P."/>
            <person name="Tomita M."/>
            <person name="Numata K."/>
            <person name="Arakawa K."/>
        </authorList>
    </citation>
    <scope>NUCLEOTIDE SEQUENCE</scope>
</reference>
<protein>
    <submittedName>
        <fullName evidence="2">Uncharacterized protein</fullName>
    </submittedName>
</protein>
<keyword evidence="3" id="KW-1185">Reference proteome</keyword>
<evidence type="ECO:0000256" key="1">
    <source>
        <dbReference type="SAM" id="MobiDB-lite"/>
    </source>
</evidence>
<dbReference type="EMBL" id="BMAO01010226">
    <property type="protein sequence ID" value="GFQ65716.1"/>
    <property type="molecule type" value="Genomic_DNA"/>
</dbReference>
<accession>A0A8X6K8Y2</accession>
<sequence length="108" mass="12037">MLKLSINTTILEERKSYVFYFFFLKKKSKKRRTIPSPPATNWAFPASPKETFGTASTCGDRTHPPPSAARTPPPSASPRARAPSFDGICAGSRTRGRARRCPSTRDHR</sequence>
<feature type="compositionally biased region" description="Pro residues" evidence="1">
    <location>
        <begin position="64"/>
        <end position="76"/>
    </location>
</feature>
<organism evidence="2 3">
    <name type="scientific">Trichonephila clavata</name>
    <name type="common">Joro spider</name>
    <name type="synonym">Nephila clavata</name>
    <dbReference type="NCBI Taxonomy" id="2740835"/>
    <lineage>
        <taxon>Eukaryota</taxon>
        <taxon>Metazoa</taxon>
        <taxon>Ecdysozoa</taxon>
        <taxon>Arthropoda</taxon>
        <taxon>Chelicerata</taxon>
        <taxon>Arachnida</taxon>
        <taxon>Araneae</taxon>
        <taxon>Araneomorphae</taxon>
        <taxon>Entelegynae</taxon>
        <taxon>Araneoidea</taxon>
        <taxon>Nephilidae</taxon>
        <taxon>Trichonephila</taxon>
    </lineage>
</organism>
<evidence type="ECO:0000313" key="3">
    <source>
        <dbReference type="Proteomes" id="UP000887116"/>
    </source>
</evidence>
<gene>
    <name evidence="2" type="ORF">TNCT_100571</name>
</gene>
<name>A0A8X6K8Y2_TRICU</name>